<dbReference type="RefSeq" id="WP_006867709.1">
    <property type="nucleotide sequence ID" value="NZ_BAHE01000028.1"/>
</dbReference>
<reference evidence="2 3" key="1">
    <citation type="submission" date="2012-08" db="EMBL/GenBank/DDBJ databases">
        <title>Whole genome shotgun sequence of Gordonia namibiensis NBRC 108229.</title>
        <authorList>
            <person name="Isaki-Nakamura S."/>
            <person name="Hosoyama A."/>
            <person name="Tsuchikane K."/>
            <person name="Katsumata H."/>
            <person name="Baba S."/>
            <person name="Yamazaki S."/>
            <person name="Fujita N."/>
        </authorList>
    </citation>
    <scope>NUCLEOTIDE SEQUENCE [LARGE SCALE GENOMIC DNA]</scope>
    <source>
        <strain evidence="2 3">NBRC 108229</strain>
    </source>
</reference>
<evidence type="ECO:0000313" key="3">
    <source>
        <dbReference type="Proteomes" id="UP000035058"/>
    </source>
</evidence>
<evidence type="ECO:0000313" key="2">
    <source>
        <dbReference type="EMBL" id="GAC01542.1"/>
    </source>
</evidence>
<dbReference type="Proteomes" id="UP000035058">
    <property type="component" value="Unassembled WGS sequence"/>
</dbReference>
<feature type="region of interest" description="Disordered" evidence="1">
    <location>
        <begin position="1"/>
        <end position="20"/>
    </location>
</feature>
<evidence type="ECO:0000256" key="1">
    <source>
        <dbReference type="SAM" id="MobiDB-lite"/>
    </source>
</evidence>
<keyword evidence="3" id="KW-1185">Reference proteome</keyword>
<proteinExistence type="predicted"/>
<dbReference type="AlphaFoldDB" id="K6X624"/>
<organism evidence="2 3">
    <name type="scientific">Gordonia namibiensis NBRC 108229</name>
    <dbReference type="NCBI Taxonomy" id="1208314"/>
    <lineage>
        <taxon>Bacteria</taxon>
        <taxon>Bacillati</taxon>
        <taxon>Actinomycetota</taxon>
        <taxon>Actinomycetes</taxon>
        <taxon>Mycobacteriales</taxon>
        <taxon>Gordoniaceae</taxon>
        <taxon>Gordonia</taxon>
    </lineage>
</organism>
<name>K6X624_9ACTN</name>
<accession>K6X624</accession>
<dbReference type="EMBL" id="BAHE01000028">
    <property type="protein sequence ID" value="GAC01542.1"/>
    <property type="molecule type" value="Genomic_DNA"/>
</dbReference>
<protein>
    <recommendedName>
        <fullName evidence="4">2'-5' RNA ligase family protein</fullName>
    </recommendedName>
</protein>
<comment type="caution">
    <text evidence="2">The sequence shown here is derived from an EMBL/GenBank/DDBJ whole genome shotgun (WGS) entry which is preliminary data.</text>
</comment>
<sequence length="88" mass="9593">MSRTVRGHTVHPDDVAAGIDNPSTFAHVEPGGWTPHITLGRRLTYHQIGEALATLEPLGEPDRVCTFTALRRWDPDAGTEYVVAGRAC</sequence>
<evidence type="ECO:0008006" key="4">
    <source>
        <dbReference type="Google" id="ProtNLM"/>
    </source>
</evidence>
<gene>
    <name evidence="2" type="ORF">GONAM_28_00440</name>
</gene>